<dbReference type="AlphaFoldDB" id="E4X7J8"/>
<dbReference type="InParanoid" id="E4X7J8"/>
<evidence type="ECO:0000256" key="1">
    <source>
        <dbReference type="SAM" id="MobiDB-lite"/>
    </source>
</evidence>
<evidence type="ECO:0000313" key="3">
    <source>
        <dbReference type="Proteomes" id="UP000001307"/>
    </source>
</evidence>
<reference evidence="2" key="1">
    <citation type="journal article" date="2010" name="Science">
        <title>Plasticity of animal genome architecture unmasked by rapid evolution of a pelagic tunicate.</title>
        <authorList>
            <person name="Denoeud F."/>
            <person name="Henriet S."/>
            <person name="Mungpakdee S."/>
            <person name="Aury J.M."/>
            <person name="Da Silva C."/>
            <person name="Brinkmann H."/>
            <person name="Mikhaleva J."/>
            <person name="Olsen L.C."/>
            <person name="Jubin C."/>
            <person name="Canestro C."/>
            <person name="Bouquet J.M."/>
            <person name="Danks G."/>
            <person name="Poulain J."/>
            <person name="Campsteijn C."/>
            <person name="Adamski M."/>
            <person name="Cross I."/>
            <person name="Yadetie F."/>
            <person name="Muffato M."/>
            <person name="Louis A."/>
            <person name="Butcher S."/>
            <person name="Tsagkogeorga G."/>
            <person name="Konrad A."/>
            <person name="Singh S."/>
            <person name="Jensen M.F."/>
            <person name="Cong E.H."/>
            <person name="Eikeseth-Otteraa H."/>
            <person name="Noel B."/>
            <person name="Anthouard V."/>
            <person name="Porcel B.M."/>
            <person name="Kachouri-Lafond R."/>
            <person name="Nishino A."/>
            <person name="Ugolini M."/>
            <person name="Chourrout P."/>
            <person name="Nishida H."/>
            <person name="Aasland R."/>
            <person name="Huzurbazar S."/>
            <person name="Westhof E."/>
            <person name="Delsuc F."/>
            <person name="Lehrach H."/>
            <person name="Reinhardt R."/>
            <person name="Weissenbach J."/>
            <person name="Roy S.W."/>
            <person name="Artiguenave F."/>
            <person name="Postlethwait J.H."/>
            <person name="Manak J.R."/>
            <person name="Thompson E.M."/>
            <person name="Jaillon O."/>
            <person name="Du Pasquier L."/>
            <person name="Boudinot P."/>
            <person name="Liberles D.A."/>
            <person name="Volff J.N."/>
            <person name="Philippe H."/>
            <person name="Lenhard B."/>
            <person name="Roest Crollius H."/>
            <person name="Wincker P."/>
            <person name="Chourrout D."/>
        </authorList>
    </citation>
    <scope>NUCLEOTIDE SEQUENCE [LARGE SCALE GENOMIC DNA]</scope>
</reference>
<evidence type="ECO:0000313" key="2">
    <source>
        <dbReference type="EMBL" id="CBY18670.1"/>
    </source>
</evidence>
<dbReference type="EMBL" id="FN653028">
    <property type="protein sequence ID" value="CBY18670.1"/>
    <property type="molecule type" value="Genomic_DNA"/>
</dbReference>
<feature type="region of interest" description="Disordered" evidence="1">
    <location>
        <begin position="1"/>
        <end position="24"/>
    </location>
</feature>
<sequence>MEFTKEKKINFGDSGCQNKKSKKKNFRATWRNPLKITRGSSSLSTTVYLTNHANDNPDVFWPWVEQYVKIYLIEHQRTPVKDQMNHNYVWLTPDYESSANQKPTSERNPSHALITF</sequence>
<keyword evidence="3" id="KW-1185">Reference proteome</keyword>
<feature type="compositionally biased region" description="Basic and acidic residues" evidence="1">
    <location>
        <begin position="1"/>
        <end position="10"/>
    </location>
</feature>
<organism evidence="2">
    <name type="scientific">Oikopleura dioica</name>
    <name type="common">Tunicate</name>
    <dbReference type="NCBI Taxonomy" id="34765"/>
    <lineage>
        <taxon>Eukaryota</taxon>
        <taxon>Metazoa</taxon>
        <taxon>Chordata</taxon>
        <taxon>Tunicata</taxon>
        <taxon>Appendicularia</taxon>
        <taxon>Copelata</taxon>
        <taxon>Oikopleuridae</taxon>
        <taxon>Oikopleura</taxon>
    </lineage>
</organism>
<dbReference type="Proteomes" id="UP000001307">
    <property type="component" value="Unassembled WGS sequence"/>
</dbReference>
<proteinExistence type="predicted"/>
<feature type="region of interest" description="Disordered" evidence="1">
    <location>
        <begin position="97"/>
        <end position="116"/>
    </location>
</feature>
<name>E4X7J8_OIKDI</name>
<gene>
    <name evidence="2" type="ORF">GSOID_T00003534001</name>
</gene>
<protein>
    <submittedName>
        <fullName evidence="2">Uncharacterized protein</fullName>
    </submittedName>
</protein>
<accession>E4X7J8</accession>